<sequence>MEIPAFAKPVMFNQKRKIMVQTKEMKNYKTEVADNNRIEYLHFFGIKYPFIEIDGMKIASDELEYAIRNHPNSPEGFELMEETDCFLPEKELLRLDEKTVRMYMPA</sequence>
<dbReference type="Proteomes" id="UP000283601">
    <property type="component" value="Unassembled WGS sequence"/>
</dbReference>
<comment type="caution">
    <text evidence="1">The sequence shown here is derived from an EMBL/GenBank/DDBJ whole genome shotgun (WGS) entry which is preliminary data.</text>
</comment>
<reference evidence="1 2" key="1">
    <citation type="submission" date="2018-08" db="EMBL/GenBank/DDBJ databases">
        <title>A genome reference for cultivated species of the human gut microbiota.</title>
        <authorList>
            <person name="Zou Y."/>
            <person name="Xue W."/>
            <person name="Luo G."/>
        </authorList>
    </citation>
    <scope>NUCLEOTIDE SEQUENCE [LARGE SCALE GENOMIC DNA]</scope>
    <source>
        <strain evidence="1 2">AM29-12AC</strain>
    </source>
</reference>
<dbReference type="EMBL" id="QSJZ01000037">
    <property type="protein sequence ID" value="RHE17381.1"/>
    <property type="molecule type" value="Genomic_DNA"/>
</dbReference>
<accession>A0A414ID87</accession>
<name>A0A414ID87_BACUN</name>
<evidence type="ECO:0000313" key="2">
    <source>
        <dbReference type="Proteomes" id="UP000283601"/>
    </source>
</evidence>
<evidence type="ECO:0000313" key="1">
    <source>
        <dbReference type="EMBL" id="RHE17381.1"/>
    </source>
</evidence>
<gene>
    <name evidence="1" type="ORF">DW758_20735</name>
</gene>
<dbReference type="AlphaFoldDB" id="A0A414ID87"/>
<protein>
    <submittedName>
        <fullName evidence="1">Uncharacterized protein</fullName>
    </submittedName>
</protein>
<proteinExistence type="predicted"/>
<organism evidence="1 2">
    <name type="scientific">Bacteroides uniformis</name>
    <dbReference type="NCBI Taxonomy" id="820"/>
    <lineage>
        <taxon>Bacteria</taxon>
        <taxon>Pseudomonadati</taxon>
        <taxon>Bacteroidota</taxon>
        <taxon>Bacteroidia</taxon>
        <taxon>Bacteroidales</taxon>
        <taxon>Bacteroidaceae</taxon>
        <taxon>Bacteroides</taxon>
    </lineage>
</organism>